<dbReference type="Proteomes" id="UP000294656">
    <property type="component" value="Unassembled WGS sequence"/>
</dbReference>
<sequence length="289" mass="32263">MVWFVNFKKTENISINDRGLPYGDGLFETMLFQHGAVQNFQFHSNRLERGLRRLQFTGDFSLLLSDVWQFIYANAPSAGDPVLIKLIVTRGEGGRGYKPPNKVIPNVLIYFGHPPNYDKLRKQGMQLVVSPICTSINPSVAGLKHLNKLENVLAKHVLEETVDEALMLDPNGYITECIQSNIGWFKGNRLCLPSIVDSGVQGTMRSRIIESYNGVIDVGRFKLNDILEADEVFVCNGLLGVVGVASIVNQTKNVSKGGLSDLNNRRFIIGNKIENLQTLLEDKEKHVCC</sequence>
<dbReference type="GO" id="GO:0008153">
    <property type="term" value="P:4-aminobenzoate biosynthetic process"/>
    <property type="evidence" value="ECO:0007669"/>
    <property type="project" value="UniProtKB-UniRule"/>
</dbReference>
<dbReference type="FunFam" id="3.20.10.10:FF:000002">
    <property type="entry name" value="D-alanine aminotransferase"/>
    <property type="match status" value="1"/>
</dbReference>
<dbReference type="Gene3D" id="3.30.470.10">
    <property type="match status" value="1"/>
</dbReference>
<comment type="catalytic activity">
    <reaction evidence="9">
        <text>4-amino-4-deoxychorismate = 4-aminobenzoate + pyruvate + H(+)</text>
        <dbReference type="Rhea" id="RHEA:16201"/>
        <dbReference type="ChEBI" id="CHEBI:15361"/>
        <dbReference type="ChEBI" id="CHEBI:15378"/>
        <dbReference type="ChEBI" id="CHEBI:17836"/>
        <dbReference type="ChEBI" id="CHEBI:58406"/>
        <dbReference type="EC" id="4.1.3.38"/>
    </reaction>
</comment>
<keyword evidence="5" id="KW-0289">Folate biosynthesis</keyword>
<dbReference type="SUPFAM" id="SSF56752">
    <property type="entry name" value="D-aminoacid aminotransferase-like PLP-dependent enzymes"/>
    <property type="match status" value="1"/>
</dbReference>
<protein>
    <recommendedName>
        <fullName evidence="11 12">Aminodeoxychorismate lyase</fullName>
        <ecNumber evidence="8 12">4.1.3.38</ecNumber>
    </recommendedName>
</protein>
<dbReference type="PANTHER" id="PTHR42743">
    <property type="entry name" value="AMINO-ACID AMINOTRANSFERASE"/>
    <property type="match status" value="1"/>
</dbReference>
<dbReference type="InterPro" id="IPR043131">
    <property type="entry name" value="BCAT-like_N"/>
</dbReference>
<dbReference type="RefSeq" id="WP_133502803.1">
    <property type="nucleotide sequence ID" value="NZ_SNXC01000009.1"/>
</dbReference>
<keyword evidence="14" id="KW-1185">Reference proteome</keyword>
<comment type="function">
    <text evidence="10">Involved in the biosynthesis of p-aminobenzoate (PABA), a precursor of tetrahydrofolate. Converts 4-amino-4-deoxychorismate into 4-aminobenzoate (PABA) and pyruvate.</text>
</comment>
<name>A0A4R6ME01_9GAMM</name>
<dbReference type="InterPro" id="IPR036038">
    <property type="entry name" value="Aminotransferase-like"/>
</dbReference>
<proteinExistence type="inferred from homology"/>
<comment type="pathway">
    <text evidence="7">Cofactor biosynthesis; tetrahydrofolate biosynthesis; 4-aminobenzoate from chorismate: step 2/2.</text>
</comment>
<gene>
    <name evidence="13" type="ORF">DFP79_1000</name>
</gene>
<dbReference type="Pfam" id="PF01063">
    <property type="entry name" value="Aminotran_4"/>
    <property type="match status" value="1"/>
</dbReference>
<dbReference type="Gene3D" id="3.20.10.10">
    <property type="entry name" value="D-amino Acid Aminotransferase, subunit A, domain 2"/>
    <property type="match status" value="1"/>
</dbReference>
<comment type="caution">
    <text evidence="13">The sequence shown here is derived from an EMBL/GenBank/DDBJ whole genome shotgun (WGS) entry which is preliminary data.</text>
</comment>
<keyword evidence="4" id="KW-0663">Pyridoxal phosphate</keyword>
<dbReference type="InterPro" id="IPR050571">
    <property type="entry name" value="Class-IV_PLP-Dep_Aminotrnsfr"/>
</dbReference>
<comment type="subunit">
    <text evidence="3">Homodimer.</text>
</comment>
<dbReference type="InterPro" id="IPR001544">
    <property type="entry name" value="Aminotrans_IV"/>
</dbReference>
<dbReference type="GO" id="GO:0046656">
    <property type="term" value="P:folic acid biosynthetic process"/>
    <property type="evidence" value="ECO:0007669"/>
    <property type="project" value="UniProtKB-KW"/>
</dbReference>
<evidence type="ECO:0000313" key="13">
    <source>
        <dbReference type="EMBL" id="TDO99981.1"/>
    </source>
</evidence>
<dbReference type="EC" id="4.1.3.38" evidence="8 12"/>
<evidence type="ECO:0000256" key="8">
    <source>
        <dbReference type="ARBA" id="ARBA00035676"/>
    </source>
</evidence>
<comment type="cofactor">
    <cofactor evidence="1">
        <name>pyridoxal 5'-phosphate</name>
        <dbReference type="ChEBI" id="CHEBI:597326"/>
    </cofactor>
</comment>
<evidence type="ECO:0000256" key="1">
    <source>
        <dbReference type="ARBA" id="ARBA00001933"/>
    </source>
</evidence>
<dbReference type="InterPro" id="IPR043132">
    <property type="entry name" value="BCAT-like_C"/>
</dbReference>
<comment type="similarity">
    <text evidence="2">Belongs to the class-IV pyridoxal-phosphate-dependent aminotransferase family.</text>
</comment>
<dbReference type="GO" id="GO:0005829">
    <property type="term" value="C:cytosol"/>
    <property type="evidence" value="ECO:0007669"/>
    <property type="project" value="TreeGrafter"/>
</dbReference>
<evidence type="ECO:0000256" key="10">
    <source>
        <dbReference type="ARBA" id="ARBA00054027"/>
    </source>
</evidence>
<organism evidence="13 14">
    <name type="scientific">Marinomonas balearica</name>
    <dbReference type="NCBI Taxonomy" id="491947"/>
    <lineage>
        <taxon>Bacteria</taxon>
        <taxon>Pseudomonadati</taxon>
        <taxon>Pseudomonadota</taxon>
        <taxon>Gammaproteobacteria</taxon>
        <taxon>Oceanospirillales</taxon>
        <taxon>Oceanospirillaceae</taxon>
        <taxon>Marinomonas</taxon>
    </lineage>
</organism>
<dbReference type="GO" id="GO:0008696">
    <property type="term" value="F:4-amino-4-deoxychorismate lyase activity"/>
    <property type="evidence" value="ECO:0007669"/>
    <property type="project" value="UniProtKB-UniRule"/>
</dbReference>
<dbReference type="AlphaFoldDB" id="A0A4R6ME01"/>
<keyword evidence="6 13" id="KW-0456">Lyase</keyword>
<evidence type="ECO:0000256" key="6">
    <source>
        <dbReference type="ARBA" id="ARBA00023239"/>
    </source>
</evidence>
<evidence type="ECO:0000256" key="7">
    <source>
        <dbReference type="ARBA" id="ARBA00035633"/>
    </source>
</evidence>
<evidence type="ECO:0000256" key="2">
    <source>
        <dbReference type="ARBA" id="ARBA00009320"/>
    </source>
</evidence>
<evidence type="ECO:0000256" key="12">
    <source>
        <dbReference type="NCBIfam" id="TIGR03461"/>
    </source>
</evidence>
<dbReference type="PANTHER" id="PTHR42743:SF2">
    <property type="entry name" value="AMINODEOXYCHORISMATE LYASE"/>
    <property type="match status" value="1"/>
</dbReference>
<evidence type="ECO:0000256" key="4">
    <source>
        <dbReference type="ARBA" id="ARBA00022898"/>
    </source>
</evidence>
<evidence type="ECO:0000256" key="5">
    <source>
        <dbReference type="ARBA" id="ARBA00022909"/>
    </source>
</evidence>
<accession>A0A4R6ME01</accession>
<dbReference type="InterPro" id="IPR017824">
    <property type="entry name" value="Aminodeoxychorismate_lyase_IV"/>
</dbReference>
<reference evidence="13 14" key="1">
    <citation type="submission" date="2019-03" db="EMBL/GenBank/DDBJ databases">
        <title>Genomic Encyclopedia of Type Strains, Phase III (KMG-III): the genomes of soil and plant-associated and newly described type strains.</title>
        <authorList>
            <person name="Whitman W."/>
        </authorList>
    </citation>
    <scope>NUCLEOTIDE SEQUENCE [LARGE SCALE GENOMIC DNA]</scope>
    <source>
        <strain evidence="13 14">CECT 7378</strain>
    </source>
</reference>
<dbReference type="GO" id="GO:0030170">
    <property type="term" value="F:pyridoxal phosphate binding"/>
    <property type="evidence" value="ECO:0007669"/>
    <property type="project" value="InterPro"/>
</dbReference>
<dbReference type="EMBL" id="SNXC01000009">
    <property type="protein sequence ID" value="TDO99981.1"/>
    <property type="molecule type" value="Genomic_DNA"/>
</dbReference>
<evidence type="ECO:0000256" key="11">
    <source>
        <dbReference type="ARBA" id="ARBA00069174"/>
    </source>
</evidence>
<dbReference type="NCBIfam" id="TIGR03461">
    <property type="entry name" value="pabC_Proteo"/>
    <property type="match status" value="1"/>
</dbReference>
<evidence type="ECO:0000313" key="14">
    <source>
        <dbReference type="Proteomes" id="UP000294656"/>
    </source>
</evidence>
<dbReference type="OrthoDB" id="9805628at2"/>
<evidence type="ECO:0000256" key="3">
    <source>
        <dbReference type="ARBA" id="ARBA00011738"/>
    </source>
</evidence>
<evidence type="ECO:0000256" key="9">
    <source>
        <dbReference type="ARBA" id="ARBA00049529"/>
    </source>
</evidence>